<dbReference type="GO" id="GO:0022857">
    <property type="term" value="F:transmembrane transporter activity"/>
    <property type="evidence" value="ECO:0007669"/>
    <property type="project" value="InterPro"/>
</dbReference>
<protein>
    <submittedName>
        <fullName evidence="7">Major facilitator superfamily protein 39</fullName>
    </submittedName>
</protein>
<feature type="transmembrane region" description="Helical" evidence="5">
    <location>
        <begin position="346"/>
        <end position="365"/>
    </location>
</feature>
<feature type="transmembrane region" description="Helical" evidence="5">
    <location>
        <begin position="409"/>
        <end position="429"/>
    </location>
</feature>
<keyword evidence="2 5" id="KW-0812">Transmembrane</keyword>
<sequence>MPGTEKPDKGQGVLQDINVGWSRLLGGREGAMLGLISAGIGLHAFNQFAIVAALPPAAREIGGTGYFSWAYTLYFLGSIAGGTGAAAMRDRFGARFILVLSALIFAAGGLLALSAPAFSWIMAGRLLQGIADGLIVAICYSLIPANFPSALIAKVFAVEAIVWAVAAIAGPLAGGLLTEAYSWRASFLAVSPFMVLLAVFALTAKVRVTEAAPVPLSAATISLCLAASFVLSLSSVVTGGAMQAAAVVAGAGLFLPALKLDGRIGPRLFPEGAFRLGSVLGHGFWVLFLMSASHSVGSVYLALMIDAVFGFRPAVVGYLVVTMALSWSAVAVVASRITALAPRHRWMRAGALFQLAGFLCLAAAFASGSLVLLLAGQVAIGTGFGVAWASVNQAAMEAAARQERDLASALLPTISTAGYAIGAGIAGMIASATGLVSALENGNTGGPALWLYGTAAAGALLTFLLGFGVRLTKA</sequence>
<dbReference type="InterPro" id="IPR036259">
    <property type="entry name" value="MFS_trans_sf"/>
</dbReference>
<dbReference type="PANTHER" id="PTHR23501">
    <property type="entry name" value="MAJOR FACILITATOR SUPERFAMILY"/>
    <property type="match status" value="1"/>
</dbReference>
<evidence type="ECO:0000256" key="2">
    <source>
        <dbReference type="ARBA" id="ARBA00022692"/>
    </source>
</evidence>
<dbReference type="PROSITE" id="PS50850">
    <property type="entry name" value="MFS"/>
    <property type="match status" value="1"/>
</dbReference>
<dbReference type="InterPro" id="IPR011701">
    <property type="entry name" value="MFS"/>
</dbReference>
<feature type="transmembrane region" description="Helical" evidence="5">
    <location>
        <begin position="214"/>
        <end position="234"/>
    </location>
</feature>
<evidence type="ECO:0000256" key="3">
    <source>
        <dbReference type="ARBA" id="ARBA00022989"/>
    </source>
</evidence>
<dbReference type="InterPro" id="IPR020846">
    <property type="entry name" value="MFS_dom"/>
</dbReference>
<organism evidence="7 8">
    <name type="scientific">Neorhizobium galegae bv. officinalis bv. officinalis str. HAMBI 1141</name>
    <dbReference type="NCBI Taxonomy" id="1028801"/>
    <lineage>
        <taxon>Bacteria</taxon>
        <taxon>Pseudomonadati</taxon>
        <taxon>Pseudomonadota</taxon>
        <taxon>Alphaproteobacteria</taxon>
        <taxon>Hyphomicrobiales</taxon>
        <taxon>Rhizobiaceae</taxon>
        <taxon>Rhizobium/Agrobacterium group</taxon>
        <taxon>Neorhizobium</taxon>
    </lineage>
</organism>
<dbReference type="Gene3D" id="1.20.1720.10">
    <property type="entry name" value="Multidrug resistance protein D"/>
    <property type="match status" value="1"/>
</dbReference>
<dbReference type="PATRIC" id="fig|1028801.3.peg.861"/>
<evidence type="ECO:0000259" key="6">
    <source>
        <dbReference type="PROSITE" id="PS50850"/>
    </source>
</evidence>
<dbReference type="PANTHER" id="PTHR23501:SF154">
    <property type="entry name" value="MULTIDRUG-EFFLUX TRANSPORTER RV1634-RELATED"/>
    <property type="match status" value="1"/>
</dbReference>
<accession>A0A068T3Z9</accession>
<feature type="transmembrane region" description="Helical" evidence="5">
    <location>
        <begin position="96"/>
        <end position="120"/>
    </location>
</feature>
<feature type="transmembrane region" description="Helical" evidence="5">
    <location>
        <begin position="155"/>
        <end position="177"/>
    </location>
</feature>
<reference evidence="8" key="1">
    <citation type="journal article" date="2014" name="BMC Genomics">
        <title>Genome sequencing of two Neorhizobium galegae strains reveals a noeT gene responsible for the unusual acetylation of the nodulation factors.</title>
        <authorList>
            <person name="Osterman J."/>
            <person name="Marsh J."/>
            <person name="Laine P.K."/>
            <person name="Zeng Z."/>
            <person name="Alatalo E."/>
            <person name="Sullivan J.T."/>
            <person name="Young J.P."/>
            <person name="Thomas-Oates J."/>
            <person name="Paulin L."/>
            <person name="Lindstrom K."/>
        </authorList>
    </citation>
    <scope>NUCLEOTIDE SEQUENCE [LARGE SCALE GENOMIC DNA]</scope>
    <source>
        <strain evidence="8">HAMBI 1141</strain>
    </source>
</reference>
<feature type="transmembrane region" description="Helical" evidence="5">
    <location>
        <begin position="126"/>
        <end position="143"/>
    </location>
</feature>
<dbReference type="KEGG" id="ngl:RG1141_CH08430"/>
<dbReference type="Proteomes" id="UP000028186">
    <property type="component" value="Chromosome I"/>
</dbReference>
<comment type="subcellular location">
    <subcellularLocation>
        <location evidence="1">Membrane</location>
        <topology evidence="1">Multi-pass membrane protein</topology>
    </subcellularLocation>
</comment>
<feature type="transmembrane region" description="Helical" evidence="5">
    <location>
        <begin position="279"/>
        <end position="303"/>
    </location>
</feature>
<feature type="domain" description="Major facilitator superfamily (MFS) profile" evidence="6">
    <location>
        <begin position="32"/>
        <end position="474"/>
    </location>
</feature>
<evidence type="ECO:0000313" key="7">
    <source>
        <dbReference type="EMBL" id="CDN53203.1"/>
    </source>
</evidence>
<dbReference type="GO" id="GO:0005886">
    <property type="term" value="C:plasma membrane"/>
    <property type="evidence" value="ECO:0007669"/>
    <property type="project" value="TreeGrafter"/>
</dbReference>
<dbReference type="SUPFAM" id="SSF103473">
    <property type="entry name" value="MFS general substrate transporter"/>
    <property type="match status" value="1"/>
</dbReference>
<feature type="transmembrane region" description="Helical" evidence="5">
    <location>
        <begin position="183"/>
        <end position="202"/>
    </location>
</feature>
<proteinExistence type="predicted"/>
<dbReference type="Gene3D" id="1.20.1250.20">
    <property type="entry name" value="MFS general substrate transporter like domains"/>
    <property type="match status" value="1"/>
</dbReference>
<evidence type="ECO:0000256" key="5">
    <source>
        <dbReference type="SAM" id="Phobius"/>
    </source>
</evidence>
<dbReference type="EMBL" id="HG938355">
    <property type="protein sequence ID" value="CDN53203.1"/>
    <property type="molecule type" value="Genomic_DNA"/>
</dbReference>
<evidence type="ECO:0000256" key="4">
    <source>
        <dbReference type="ARBA" id="ARBA00023136"/>
    </source>
</evidence>
<dbReference type="AlphaFoldDB" id="A0A068T3Z9"/>
<feature type="transmembrane region" description="Helical" evidence="5">
    <location>
        <begin position="371"/>
        <end position="389"/>
    </location>
</feature>
<name>A0A068T3Z9_NEOGA</name>
<feature type="transmembrane region" description="Helical" evidence="5">
    <location>
        <begin position="66"/>
        <end position="87"/>
    </location>
</feature>
<gene>
    <name evidence="7" type="ORF">RG1141_CH08430</name>
</gene>
<feature type="transmembrane region" description="Helical" evidence="5">
    <location>
        <begin position="449"/>
        <end position="469"/>
    </location>
</feature>
<feature type="transmembrane region" description="Helical" evidence="5">
    <location>
        <begin position="31"/>
        <end position="54"/>
    </location>
</feature>
<keyword evidence="3 5" id="KW-1133">Transmembrane helix</keyword>
<evidence type="ECO:0000313" key="8">
    <source>
        <dbReference type="Proteomes" id="UP000028186"/>
    </source>
</evidence>
<evidence type="ECO:0000256" key="1">
    <source>
        <dbReference type="ARBA" id="ARBA00004141"/>
    </source>
</evidence>
<dbReference type="eggNOG" id="COG2814">
    <property type="taxonomic scope" value="Bacteria"/>
</dbReference>
<feature type="transmembrane region" description="Helical" evidence="5">
    <location>
        <begin position="315"/>
        <end position="334"/>
    </location>
</feature>
<dbReference type="Pfam" id="PF07690">
    <property type="entry name" value="MFS_1"/>
    <property type="match status" value="1"/>
</dbReference>
<dbReference type="HOGENOM" id="CLU_000960_2_6_5"/>
<keyword evidence="4 5" id="KW-0472">Membrane</keyword>